<dbReference type="KEGG" id="ptkz:JDV02_004165"/>
<dbReference type="Proteomes" id="UP000829364">
    <property type="component" value="Chromosome 3"/>
</dbReference>
<gene>
    <name evidence="1" type="ORF">JDV02_004165</name>
</gene>
<reference evidence="1" key="1">
    <citation type="submission" date="2021-11" db="EMBL/GenBank/DDBJ databases">
        <title>Purpureocillium_takamizusanense_genome.</title>
        <authorList>
            <person name="Nguyen N.-H."/>
        </authorList>
    </citation>
    <scope>NUCLEOTIDE SEQUENCE</scope>
    <source>
        <strain evidence="1">PT3</strain>
    </source>
</reference>
<organism evidence="1 2">
    <name type="scientific">Purpureocillium takamizusanense</name>
    <dbReference type="NCBI Taxonomy" id="2060973"/>
    <lineage>
        <taxon>Eukaryota</taxon>
        <taxon>Fungi</taxon>
        <taxon>Dikarya</taxon>
        <taxon>Ascomycota</taxon>
        <taxon>Pezizomycotina</taxon>
        <taxon>Sordariomycetes</taxon>
        <taxon>Hypocreomycetidae</taxon>
        <taxon>Hypocreales</taxon>
        <taxon>Ophiocordycipitaceae</taxon>
        <taxon>Purpureocillium</taxon>
    </lineage>
</organism>
<evidence type="ECO:0000313" key="2">
    <source>
        <dbReference type="Proteomes" id="UP000829364"/>
    </source>
</evidence>
<accession>A0A9Q8QFA8</accession>
<sequence>MEPSRQTSSGWQVGEGEGALDPTAPARPPLLFVVSLLAFVSPLFASSLPTFDFVLTFPHPFDFGPLVWDSDLYSTASPHRHRRTLLSLSFSLSLSPSLPHSHPRSLPLRAHTSLSFIVSITSRFARDLATILSFMLS</sequence>
<protein>
    <submittedName>
        <fullName evidence="1">Uncharacterized protein</fullName>
    </submittedName>
</protein>
<dbReference type="GeneID" id="72066120"/>
<dbReference type="EMBL" id="CP086356">
    <property type="protein sequence ID" value="UNI17851.1"/>
    <property type="molecule type" value="Genomic_DNA"/>
</dbReference>
<keyword evidence="2" id="KW-1185">Reference proteome</keyword>
<proteinExistence type="predicted"/>
<evidence type="ECO:0000313" key="1">
    <source>
        <dbReference type="EMBL" id="UNI17851.1"/>
    </source>
</evidence>
<dbReference type="AlphaFoldDB" id="A0A9Q8QFA8"/>
<dbReference type="RefSeq" id="XP_047841332.1">
    <property type="nucleotide sequence ID" value="XM_047985355.1"/>
</dbReference>
<name>A0A9Q8QFA8_9HYPO</name>